<dbReference type="GO" id="GO:0010738">
    <property type="term" value="P:regulation of protein kinase A signaling"/>
    <property type="evidence" value="ECO:0007669"/>
    <property type="project" value="TreeGrafter"/>
</dbReference>
<organism evidence="9 10">
    <name type="scientific">Chanos chanos</name>
    <name type="common">Milkfish</name>
    <name type="synonym">Mugil chanos</name>
    <dbReference type="NCBI Taxonomy" id="29144"/>
    <lineage>
        <taxon>Eukaryota</taxon>
        <taxon>Metazoa</taxon>
        <taxon>Chordata</taxon>
        <taxon>Craniata</taxon>
        <taxon>Vertebrata</taxon>
        <taxon>Euteleostomi</taxon>
        <taxon>Actinopterygii</taxon>
        <taxon>Neopterygii</taxon>
        <taxon>Teleostei</taxon>
        <taxon>Ostariophysi</taxon>
        <taxon>Gonorynchiformes</taxon>
        <taxon>Chanidae</taxon>
        <taxon>Chanos</taxon>
    </lineage>
</organism>
<dbReference type="InterPro" id="IPR019511">
    <property type="entry name" value="AKAP7_RI-RII-bd_dom"/>
</dbReference>
<dbReference type="InterPro" id="IPR019510">
    <property type="entry name" value="AKAP7-like_phosphoesterase"/>
</dbReference>
<keyword evidence="9" id="KW-1185">Reference proteome</keyword>
<dbReference type="Pfam" id="PF10469">
    <property type="entry name" value="AKAP7_NLS"/>
    <property type="match status" value="1"/>
</dbReference>
<keyword evidence="3" id="KW-0963">Cytoplasm</keyword>
<dbReference type="GO" id="GO:0005634">
    <property type="term" value="C:nucleus"/>
    <property type="evidence" value="ECO:0007669"/>
    <property type="project" value="UniProtKB-SubCell"/>
</dbReference>
<dbReference type="GeneID" id="115819059"/>
<dbReference type="InParanoid" id="A0A6J2VZG8"/>
<feature type="region of interest" description="Disordered" evidence="6">
    <location>
        <begin position="156"/>
        <end position="183"/>
    </location>
</feature>
<dbReference type="OrthoDB" id="277832at2759"/>
<feature type="compositionally biased region" description="Basic and acidic residues" evidence="6">
    <location>
        <begin position="91"/>
        <end position="109"/>
    </location>
</feature>
<evidence type="ECO:0000256" key="4">
    <source>
        <dbReference type="ARBA" id="ARBA00023242"/>
    </source>
</evidence>
<evidence type="ECO:0000256" key="6">
    <source>
        <dbReference type="SAM" id="MobiDB-lite"/>
    </source>
</evidence>
<dbReference type="Proteomes" id="UP000504632">
    <property type="component" value="Chromosome 8"/>
</dbReference>
<dbReference type="Gene3D" id="3.90.1140.10">
    <property type="entry name" value="Cyclic phosphodiesterase"/>
    <property type="match status" value="1"/>
</dbReference>
<dbReference type="RefSeq" id="XP_030638460.1">
    <property type="nucleotide sequence ID" value="XM_030782600.1"/>
</dbReference>
<dbReference type="FunFam" id="3.90.1140.10:FF:000004">
    <property type="entry name" value="A-kinase anchoring protein 7 isoform X1"/>
    <property type="match status" value="1"/>
</dbReference>
<dbReference type="GO" id="GO:0034237">
    <property type="term" value="F:protein kinase A regulatory subunit binding"/>
    <property type="evidence" value="ECO:0007669"/>
    <property type="project" value="TreeGrafter"/>
</dbReference>
<feature type="region of interest" description="Disordered" evidence="6">
    <location>
        <begin position="419"/>
        <end position="450"/>
    </location>
</feature>
<dbReference type="InterPro" id="IPR009097">
    <property type="entry name" value="Cyclic_Pdiesterase"/>
</dbReference>
<proteinExistence type="predicted"/>
<gene>
    <name evidence="10" type="primary">akap7</name>
</gene>
<feature type="compositionally biased region" description="Basic residues" evidence="6">
    <location>
        <begin position="110"/>
        <end position="124"/>
    </location>
</feature>
<evidence type="ECO:0000259" key="7">
    <source>
        <dbReference type="Pfam" id="PF10469"/>
    </source>
</evidence>
<evidence type="ECO:0000256" key="5">
    <source>
        <dbReference type="ARBA" id="ARBA00038702"/>
    </source>
</evidence>
<evidence type="ECO:0000313" key="10">
    <source>
        <dbReference type="RefSeq" id="XP_030638460.1"/>
    </source>
</evidence>
<dbReference type="InterPro" id="IPR052641">
    <property type="entry name" value="AKAP7_isoform_gamma"/>
</dbReference>
<reference evidence="10" key="1">
    <citation type="submission" date="2025-08" db="UniProtKB">
        <authorList>
            <consortium name="RefSeq"/>
        </authorList>
    </citation>
    <scope>IDENTIFICATION</scope>
</reference>
<name>A0A6J2VZG8_CHACN</name>
<comment type="subunit">
    <text evidence="5">Binds cAMP-dependent protein kinase (PKA). Interacts with PRKCA; only the cytoplasmic form is capable of interacting with PRKCA.</text>
</comment>
<sequence>MLRPYLTLIRTAHGTLSRTLHVDSRVDLRNLLNAKFKSIRVASQTVSRFYHIPQRKVDFLGMQPVTEADSVAGKHETGMECDGDALNVQLRKDISPDTKDSNTEGEKVKTAKRKMKKPRARKERVRSSESTDSLMAELPFANTKIWKELGFTTSESSLKKKRKRGESGRVESEEDGEKKKKKKKESYRPNYFVSIPITNQKIKESVEAVQALVVQKDPRMTPALIPVGSLHITLLVTYLGTEEEVNLASCAVGEMKPTIQSLLKDTELVLPFTGISHFKNEVAFIQLAEGEHLTTLTQIAEAVRKTFEENGIPSGDAKAFKPHLTFMKLSRAKKLRSQGIKKLDPDLYSEYAKYPFGEERVCRLDLCSMLKKKTPDGYYHREKSVTFGAKRAPEPDDEELLSLSKRLVEDAVLRAVQQYMEETQQNGGPPKDQGPPSRPAGDLNNASVSK</sequence>
<dbReference type="GO" id="GO:0005829">
    <property type="term" value="C:cytosol"/>
    <property type="evidence" value="ECO:0007669"/>
    <property type="project" value="TreeGrafter"/>
</dbReference>
<evidence type="ECO:0000259" key="8">
    <source>
        <dbReference type="Pfam" id="PF10470"/>
    </source>
</evidence>
<comment type="subcellular location">
    <subcellularLocation>
        <location evidence="2">Cytoplasm</location>
    </subcellularLocation>
    <subcellularLocation>
        <location evidence="1">Nucleus</location>
    </subcellularLocation>
</comment>
<evidence type="ECO:0000256" key="2">
    <source>
        <dbReference type="ARBA" id="ARBA00004496"/>
    </source>
</evidence>
<feature type="region of interest" description="Disordered" evidence="6">
    <location>
        <begin position="91"/>
        <end position="132"/>
    </location>
</feature>
<dbReference type="PANTHER" id="PTHR15934">
    <property type="entry name" value="RNA 2',3'-CYCLIC PHOSPHODIESTERASE"/>
    <property type="match status" value="1"/>
</dbReference>
<feature type="domain" description="A-kinase anchor protein 7-like phosphoesterase" evidence="7">
    <location>
        <begin position="189"/>
        <end position="387"/>
    </location>
</feature>
<dbReference type="Pfam" id="PF10470">
    <property type="entry name" value="AKAP7_RIRII_bdg"/>
    <property type="match status" value="1"/>
</dbReference>
<feature type="domain" description="A-kinase anchor protein 7 RI-RII subunit-binding" evidence="8">
    <location>
        <begin position="394"/>
        <end position="426"/>
    </location>
</feature>
<evidence type="ECO:0000313" key="9">
    <source>
        <dbReference type="Proteomes" id="UP000504632"/>
    </source>
</evidence>
<evidence type="ECO:0000256" key="1">
    <source>
        <dbReference type="ARBA" id="ARBA00004123"/>
    </source>
</evidence>
<dbReference type="PANTHER" id="PTHR15934:SF6">
    <property type="entry name" value="A-KINASE ANCHOR PROTEIN 7 ISOFORM GAMMA"/>
    <property type="match status" value="1"/>
</dbReference>
<dbReference type="CTD" id="9465"/>
<accession>A0A6J2VZG8</accession>
<dbReference type="SUPFAM" id="SSF55144">
    <property type="entry name" value="LigT-like"/>
    <property type="match status" value="1"/>
</dbReference>
<evidence type="ECO:0000256" key="3">
    <source>
        <dbReference type="ARBA" id="ARBA00022490"/>
    </source>
</evidence>
<keyword evidence="4" id="KW-0539">Nucleus</keyword>
<protein>
    <submittedName>
        <fullName evidence="10">A-kinase anchor protein 7</fullName>
    </submittedName>
</protein>
<dbReference type="AlphaFoldDB" id="A0A6J2VZG8"/>